<dbReference type="EMBL" id="HACA01021554">
    <property type="protein sequence ID" value="CDW38915.1"/>
    <property type="molecule type" value="Transcribed_RNA"/>
</dbReference>
<name>A0A0K2ULF5_LEPSM</name>
<evidence type="ECO:0000256" key="1">
    <source>
        <dbReference type="SAM" id="Phobius"/>
    </source>
</evidence>
<keyword evidence="1" id="KW-1133">Transmembrane helix</keyword>
<keyword evidence="1" id="KW-0812">Transmembrane</keyword>
<reference evidence="2" key="1">
    <citation type="submission" date="2014-05" db="EMBL/GenBank/DDBJ databases">
        <authorList>
            <person name="Chronopoulou M."/>
        </authorList>
    </citation>
    <scope>NUCLEOTIDE SEQUENCE</scope>
    <source>
        <tissue evidence="2">Whole organism</tissue>
    </source>
</reference>
<proteinExistence type="predicted"/>
<keyword evidence="1" id="KW-0472">Membrane</keyword>
<dbReference type="AlphaFoldDB" id="A0A0K2ULF5"/>
<evidence type="ECO:0000313" key="2">
    <source>
        <dbReference type="EMBL" id="CDW38915.1"/>
    </source>
</evidence>
<accession>A0A0K2ULF5</accession>
<sequence length="67" mass="8187">MLFRTERDRKLHTHCIDFSFLQWCVSPSFYEYDKGMSFNLSRSKYLFSNSVYLYLYFIIVVLCTFKS</sequence>
<feature type="transmembrane region" description="Helical" evidence="1">
    <location>
        <begin position="45"/>
        <end position="65"/>
    </location>
</feature>
<organism evidence="2">
    <name type="scientific">Lepeophtheirus salmonis</name>
    <name type="common">Salmon louse</name>
    <name type="synonym">Caligus salmonis</name>
    <dbReference type="NCBI Taxonomy" id="72036"/>
    <lineage>
        <taxon>Eukaryota</taxon>
        <taxon>Metazoa</taxon>
        <taxon>Ecdysozoa</taxon>
        <taxon>Arthropoda</taxon>
        <taxon>Crustacea</taxon>
        <taxon>Multicrustacea</taxon>
        <taxon>Hexanauplia</taxon>
        <taxon>Copepoda</taxon>
        <taxon>Siphonostomatoida</taxon>
        <taxon>Caligidae</taxon>
        <taxon>Lepeophtheirus</taxon>
    </lineage>
</organism>
<protein>
    <submittedName>
        <fullName evidence="2">Uncharacterized protein</fullName>
    </submittedName>
</protein>